<dbReference type="InterPro" id="IPR039698">
    <property type="entry name" value="Dfg10/SRD5A3"/>
</dbReference>
<dbReference type="PROSITE" id="PS50244">
    <property type="entry name" value="S5A_REDUCTASE"/>
    <property type="match status" value="1"/>
</dbReference>
<feature type="transmembrane region" description="Helical" evidence="5">
    <location>
        <begin position="20"/>
        <end position="38"/>
    </location>
</feature>
<evidence type="ECO:0000259" key="7">
    <source>
        <dbReference type="Pfam" id="PF02544"/>
    </source>
</evidence>
<dbReference type="Pfam" id="PF02544">
    <property type="entry name" value="Steroid_dh"/>
    <property type="match status" value="1"/>
</dbReference>
<feature type="transmembrane region" description="Helical" evidence="5">
    <location>
        <begin position="184"/>
        <end position="201"/>
    </location>
</feature>
<evidence type="ECO:0000313" key="8">
    <source>
        <dbReference type="EMBL" id="KAH3685746.1"/>
    </source>
</evidence>
<name>A0A9P8TPD6_WICPI</name>
<dbReference type="EC" id="1.3.1.94" evidence="5"/>
<evidence type="ECO:0000313" key="9">
    <source>
        <dbReference type="Proteomes" id="UP000774326"/>
    </source>
</evidence>
<keyword evidence="2 5" id="KW-0812">Transmembrane</keyword>
<comment type="pathway">
    <text evidence="5">Protein modification; protein glycosylation.</text>
</comment>
<comment type="catalytic activity">
    <reaction evidence="5">
        <text>a di-trans,poly-cis-dolichal + NADP(+) = a di-trans,poly-cis-polyprenal + NADPH + H(+)</text>
        <dbReference type="Rhea" id="RHEA:80727"/>
        <dbReference type="Rhea" id="RHEA-COMP:19536"/>
        <dbReference type="Rhea" id="RHEA-COMP:19537"/>
        <dbReference type="ChEBI" id="CHEBI:15378"/>
        <dbReference type="ChEBI" id="CHEBI:57783"/>
        <dbReference type="ChEBI" id="CHEBI:58349"/>
        <dbReference type="ChEBI" id="CHEBI:231623"/>
        <dbReference type="ChEBI" id="CHEBI:231637"/>
        <dbReference type="EC" id="1.3.1.94"/>
    </reaction>
    <physiologicalReaction direction="right-to-left" evidence="5">
        <dbReference type="Rhea" id="RHEA:80729"/>
    </physiologicalReaction>
</comment>
<evidence type="ECO:0000256" key="4">
    <source>
        <dbReference type="ARBA" id="ARBA00023136"/>
    </source>
</evidence>
<gene>
    <name evidence="8" type="ORF">WICPIJ_003295</name>
</gene>
<comment type="subcellular location">
    <subcellularLocation>
        <location evidence="1">Endomembrane system</location>
        <topology evidence="1">Multi-pass membrane protein</topology>
    </subcellularLocation>
    <subcellularLocation>
        <location evidence="5">Endoplasmic reticulum membrane</location>
    </subcellularLocation>
</comment>
<evidence type="ECO:0000256" key="6">
    <source>
        <dbReference type="SAM" id="MobiDB-lite"/>
    </source>
</evidence>
<dbReference type="GO" id="GO:0005789">
    <property type="term" value="C:endoplasmic reticulum membrane"/>
    <property type="evidence" value="ECO:0007669"/>
    <property type="project" value="UniProtKB-SubCell"/>
</dbReference>
<organism evidence="8 9">
    <name type="scientific">Wickerhamomyces pijperi</name>
    <name type="common">Yeast</name>
    <name type="synonym">Pichia pijperi</name>
    <dbReference type="NCBI Taxonomy" id="599730"/>
    <lineage>
        <taxon>Eukaryota</taxon>
        <taxon>Fungi</taxon>
        <taxon>Dikarya</taxon>
        <taxon>Ascomycota</taxon>
        <taxon>Saccharomycotina</taxon>
        <taxon>Saccharomycetes</taxon>
        <taxon>Phaffomycetales</taxon>
        <taxon>Wickerhamomycetaceae</taxon>
        <taxon>Wickerhamomyces</taxon>
    </lineage>
</organism>
<comment type="function">
    <text evidence="5">Plays a key role in early steps of protein N-linked glycosylation by being involved in the conversion of polyprenol into dolichol. Acts as a polyprenal reductase that mediates the reduction of polyprenal into dolichal in a NADP-dependent mechanism. Dolichols are required for the synthesis of dolichol-linked monosaccharides and the oligosaccharide precursor used for N-glycosylation.</text>
</comment>
<comment type="caution">
    <text evidence="8">The sequence shown here is derived from an EMBL/GenBank/DDBJ whole genome shotgun (WGS) entry which is preliminary data.</text>
</comment>
<keyword evidence="3 5" id="KW-1133">Transmembrane helix</keyword>
<dbReference type="GO" id="GO:0016095">
    <property type="term" value="P:polyprenol catabolic process"/>
    <property type="evidence" value="ECO:0007669"/>
    <property type="project" value="UniProtKB-UniRule"/>
</dbReference>
<dbReference type="PANTHER" id="PTHR14624:SF0">
    <property type="entry name" value="POLYPRENOL REDUCTASE"/>
    <property type="match status" value="1"/>
</dbReference>
<evidence type="ECO:0000256" key="2">
    <source>
        <dbReference type="ARBA" id="ARBA00022692"/>
    </source>
</evidence>
<keyword evidence="5" id="KW-0560">Oxidoreductase</keyword>
<feature type="transmembrane region" description="Helical" evidence="5">
    <location>
        <begin position="100"/>
        <end position="124"/>
    </location>
</feature>
<feature type="transmembrane region" description="Helical" evidence="5">
    <location>
        <begin position="221"/>
        <end position="239"/>
    </location>
</feature>
<dbReference type="GO" id="GO:0102389">
    <property type="term" value="F:polyprenol reductase activity"/>
    <property type="evidence" value="ECO:0007669"/>
    <property type="project" value="UniProtKB-UniRule"/>
</dbReference>
<proteinExistence type="inferred from homology"/>
<dbReference type="EMBL" id="JAEUBG010001818">
    <property type="protein sequence ID" value="KAH3685746.1"/>
    <property type="molecule type" value="Genomic_DNA"/>
</dbReference>
<evidence type="ECO:0000256" key="5">
    <source>
        <dbReference type="RuleBase" id="RU367081"/>
    </source>
</evidence>
<feature type="domain" description="3-oxo-5-alpha-steroid 4-dehydrogenase C-terminal" evidence="7">
    <location>
        <begin position="220"/>
        <end position="313"/>
    </location>
</feature>
<keyword evidence="5" id="KW-0256">Endoplasmic reticulum</keyword>
<dbReference type="PANTHER" id="PTHR14624">
    <property type="entry name" value="DFG10 PROTEIN"/>
    <property type="match status" value="1"/>
</dbReference>
<dbReference type="Proteomes" id="UP000774326">
    <property type="component" value="Unassembled WGS sequence"/>
</dbReference>
<evidence type="ECO:0000256" key="3">
    <source>
        <dbReference type="ARBA" id="ARBA00022989"/>
    </source>
</evidence>
<comment type="similarity">
    <text evidence="5">Belongs to the steroid 5-alpha reductase family. Polyprenal reductase subfamily.</text>
</comment>
<keyword evidence="9" id="KW-1185">Reference proteome</keyword>
<evidence type="ECO:0000256" key="1">
    <source>
        <dbReference type="ARBA" id="ARBA00004127"/>
    </source>
</evidence>
<keyword evidence="5" id="KW-0521">NADP</keyword>
<reference evidence="8" key="1">
    <citation type="journal article" date="2021" name="Open Biol.">
        <title>Shared evolutionary footprints suggest mitochondrial oxidative damage underlies multiple complex I losses in fungi.</title>
        <authorList>
            <person name="Schikora-Tamarit M.A."/>
            <person name="Marcet-Houben M."/>
            <person name="Nosek J."/>
            <person name="Gabaldon T."/>
        </authorList>
    </citation>
    <scope>NUCLEOTIDE SEQUENCE</scope>
    <source>
        <strain evidence="8">CBS2887</strain>
    </source>
</reference>
<feature type="transmembrane region" description="Helical" evidence="5">
    <location>
        <begin position="286"/>
        <end position="304"/>
    </location>
</feature>
<dbReference type="GO" id="GO:0006488">
    <property type="term" value="P:dolichol-linked oligosaccharide biosynthetic process"/>
    <property type="evidence" value="ECO:0007669"/>
    <property type="project" value="UniProtKB-UniRule"/>
</dbReference>
<dbReference type="AlphaFoldDB" id="A0A9P8TPD6"/>
<dbReference type="GO" id="GO:0160198">
    <property type="term" value="F:polyprenal reductase activity"/>
    <property type="evidence" value="ECO:0007669"/>
    <property type="project" value="UniProtKB-EC"/>
</dbReference>
<feature type="region of interest" description="Disordered" evidence="6">
    <location>
        <begin position="54"/>
        <end position="76"/>
    </location>
</feature>
<feature type="compositionally biased region" description="Low complexity" evidence="6">
    <location>
        <begin position="54"/>
        <end position="64"/>
    </location>
</feature>
<dbReference type="InterPro" id="IPR001104">
    <property type="entry name" value="3-oxo-5_a-steroid_4-DH_C"/>
</dbReference>
<protein>
    <recommendedName>
        <fullName evidence="5">Polyprenal reductase</fullName>
        <ecNumber evidence="5">1.3.1.94</ecNumber>
    </recommendedName>
</protein>
<dbReference type="OrthoDB" id="541710at2759"/>
<sequence>MSLISSILPSHFPTSLQIKSLIHTLYIFAIISVLLAKYNRKLNGFLRYGKTLSNVSPPVSSSSSINGDHVSSKEEQGTDDYEISHLDIIEKLISLRVPKLWFFHFYLLSFFLSLLGFLILHLNLEYGFSPPEILIREINDPERQSLVSCDVARVVFFLILGHSTRRLVETLFIMRYGRGSKMNISHYFVGIFFYTSINLLLLLSTDFQEPETLTEKDQGEIFDPVLFGSCILFFLASLDQFMNHIHLSNIVKYNLPKFGFFKYICCAHYFDEILMYLSIFAAIRNFSFALVLLWVVINLSVSAIESREFYKRRDILGKVPKWSIIPCIV</sequence>
<accession>A0A9P8TPD6</accession>
<dbReference type="GO" id="GO:0003865">
    <property type="term" value="F:3-oxo-5-alpha-steroid 4-dehydrogenase activity"/>
    <property type="evidence" value="ECO:0007669"/>
    <property type="project" value="TreeGrafter"/>
</dbReference>
<reference evidence="8" key="2">
    <citation type="submission" date="2021-01" db="EMBL/GenBank/DDBJ databases">
        <authorList>
            <person name="Schikora-Tamarit M.A."/>
        </authorList>
    </citation>
    <scope>NUCLEOTIDE SEQUENCE</scope>
    <source>
        <strain evidence="8">CBS2887</strain>
    </source>
</reference>
<keyword evidence="4 5" id="KW-0472">Membrane</keyword>